<evidence type="ECO:0000256" key="2">
    <source>
        <dbReference type="PROSITE-ProRule" id="PRU00176"/>
    </source>
</evidence>
<feature type="compositionally biased region" description="Basic and acidic residues" evidence="3">
    <location>
        <begin position="100"/>
        <end position="118"/>
    </location>
</feature>
<feature type="compositionally biased region" description="Basic and acidic residues" evidence="3">
    <location>
        <begin position="430"/>
        <end position="442"/>
    </location>
</feature>
<dbReference type="GO" id="GO:0005634">
    <property type="term" value="C:nucleus"/>
    <property type="evidence" value="ECO:0007669"/>
    <property type="project" value="TreeGrafter"/>
</dbReference>
<dbReference type="AlphaFoldDB" id="A0A376B5S9"/>
<sequence length="442" mass="48476">MAKSVTKKEQSKVSKKDLKKKQEEKKDVSSSSSSEDESSSSDSSSSSSDNESSDSDSSSDSSDDESSSEEQEKKEEKSKAASSSDSSSESSDSEEEEEEEKKGKKEDAKKTSNKEKSDASSSSSESSSDSDDSSSSSSSDSDESSSSESSDDAEKEEKTSSKKRKSEETAEETAEEESETKKPKLSGEPATIFVGRLSWNIDGEWLKSEFEHIGGVVDARVIYERGTDRSRGYGYVDFEDMSYAEKAIKEMQDKEIDGRAINCDMSTSKPKTNNGGDRAKKFGDVPSEPSDTLFLGNLSFDADRDELFEIFGKHGDIISVRLPTNPETNQPKGFGYVQYGSIDDAKKALEVLQGEYINNRPVRLDYSTPRPNNDRGNFRGGRNNDRGNFRGGRNNDRGSFRGGRNNDRGNFRGGNSGKGANNIPLGKPRQTAEFKGQKKTFD</sequence>
<proteinExistence type="predicted"/>
<keyword evidence="1 2" id="KW-0694">RNA-binding</keyword>
<feature type="compositionally biased region" description="Low complexity" evidence="3">
    <location>
        <begin position="80"/>
        <end position="90"/>
    </location>
</feature>
<dbReference type="InterPro" id="IPR000504">
    <property type="entry name" value="RRM_dom"/>
</dbReference>
<dbReference type="VEuPathDB" id="FungiDB:SCODWIG_01809"/>
<feature type="domain" description="RRM" evidence="4">
    <location>
        <begin position="190"/>
        <end position="268"/>
    </location>
</feature>
<evidence type="ECO:0000256" key="3">
    <source>
        <dbReference type="SAM" id="MobiDB-lite"/>
    </source>
</evidence>
<dbReference type="InterPro" id="IPR035979">
    <property type="entry name" value="RBD_domain_sf"/>
</dbReference>
<evidence type="ECO:0000259" key="4">
    <source>
        <dbReference type="PROSITE" id="PS50102"/>
    </source>
</evidence>
<accession>A0A376B5S9</accession>
<feature type="compositionally biased region" description="Basic and acidic residues" evidence="3">
    <location>
        <begin position="1"/>
        <end position="28"/>
    </location>
</feature>
<feature type="compositionally biased region" description="Acidic residues" evidence="3">
    <location>
        <begin position="140"/>
        <end position="154"/>
    </location>
</feature>
<dbReference type="Pfam" id="PF00076">
    <property type="entry name" value="RRM_1"/>
    <property type="match status" value="2"/>
</dbReference>
<dbReference type="Gene3D" id="3.30.70.330">
    <property type="match status" value="2"/>
</dbReference>
<dbReference type="PANTHER" id="PTHR48024">
    <property type="entry name" value="GEO13361P1-RELATED"/>
    <property type="match status" value="1"/>
</dbReference>
<evidence type="ECO:0000313" key="6">
    <source>
        <dbReference type="Proteomes" id="UP000262825"/>
    </source>
</evidence>
<dbReference type="SMART" id="SM00360">
    <property type="entry name" value="RRM"/>
    <property type="match status" value="2"/>
</dbReference>
<dbReference type="EMBL" id="UFAJ01000258">
    <property type="protein sequence ID" value="SSD60048.1"/>
    <property type="molecule type" value="Genomic_DNA"/>
</dbReference>
<feature type="compositionally biased region" description="Polar residues" evidence="3">
    <location>
        <begin position="264"/>
        <end position="275"/>
    </location>
</feature>
<evidence type="ECO:0000256" key="1">
    <source>
        <dbReference type="ARBA" id="ARBA00022884"/>
    </source>
</evidence>
<feature type="compositionally biased region" description="Basic and acidic residues" evidence="3">
    <location>
        <begin position="70"/>
        <end position="79"/>
    </location>
</feature>
<dbReference type="PROSITE" id="PS50102">
    <property type="entry name" value="RRM"/>
    <property type="match status" value="2"/>
</dbReference>
<dbReference type="PANTHER" id="PTHR48024:SF11">
    <property type="entry name" value="NUCLEAR LOCALIZATION SEQUENCE-BINDING PROTEIN"/>
    <property type="match status" value="1"/>
</dbReference>
<protein>
    <recommendedName>
        <fullName evidence="4">RRM domain-containing protein</fullName>
    </recommendedName>
</protein>
<dbReference type="SUPFAM" id="SSF54928">
    <property type="entry name" value="RNA-binding domain, RBD"/>
    <property type="match status" value="2"/>
</dbReference>
<feature type="compositionally biased region" description="Basic and acidic residues" evidence="3">
    <location>
        <begin position="372"/>
        <end position="410"/>
    </location>
</feature>
<gene>
    <name evidence="5" type="ORF">SCODWIG_01809</name>
</gene>
<dbReference type="Proteomes" id="UP000262825">
    <property type="component" value="Unassembled WGS sequence"/>
</dbReference>
<feature type="compositionally biased region" description="Basic and acidic residues" evidence="3">
    <location>
        <begin position="155"/>
        <end position="168"/>
    </location>
</feature>
<feature type="region of interest" description="Disordered" evidence="3">
    <location>
        <begin position="263"/>
        <end position="285"/>
    </location>
</feature>
<reference evidence="6" key="1">
    <citation type="submission" date="2018-06" db="EMBL/GenBank/DDBJ databases">
        <authorList>
            <person name="Guldener U."/>
        </authorList>
    </citation>
    <scope>NUCLEOTIDE SEQUENCE [LARGE SCALE GENOMIC DNA]</scope>
    <source>
        <strain evidence="6">UTAD17</strain>
    </source>
</reference>
<organism evidence="5 6">
    <name type="scientific">Saccharomycodes ludwigii</name>
    <dbReference type="NCBI Taxonomy" id="36035"/>
    <lineage>
        <taxon>Eukaryota</taxon>
        <taxon>Fungi</taxon>
        <taxon>Dikarya</taxon>
        <taxon>Ascomycota</taxon>
        <taxon>Saccharomycotina</taxon>
        <taxon>Saccharomycetes</taxon>
        <taxon>Saccharomycodales</taxon>
        <taxon>Saccharomycodaceae</taxon>
        <taxon>Saccharomycodes</taxon>
    </lineage>
</organism>
<feature type="domain" description="RRM" evidence="4">
    <location>
        <begin position="291"/>
        <end position="369"/>
    </location>
</feature>
<dbReference type="InterPro" id="IPR012677">
    <property type="entry name" value="Nucleotide-bd_a/b_plait_sf"/>
</dbReference>
<feature type="compositionally biased region" description="Acidic residues" evidence="3">
    <location>
        <begin position="169"/>
        <end position="178"/>
    </location>
</feature>
<keyword evidence="6" id="KW-1185">Reference proteome</keyword>
<evidence type="ECO:0000313" key="5">
    <source>
        <dbReference type="EMBL" id="SSD60048.1"/>
    </source>
</evidence>
<feature type="compositionally biased region" description="Low complexity" evidence="3">
    <location>
        <begin position="119"/>
        <end position="139"/>
    </location>
</feature>
<name>A0A376B5S9_9ASCO</name>
<dbReference type="InterPro" id="IPR050886">
    <property type="entry name" value="RNA-binding_reg"/>
</dbReference>
<feature type="region of interest" description="Disordered" evidence="3">
    <location>
        <begin position="1"/>
        <end position="190"/>
    </location>
</feature>
<dbReference type="GO" id="GO:0003723">
    <property type="term" value="F:RNA binding"/>
    <property type="evidence" value="ECO:0007669"/>
    <property type="project" value="UniProtKB-UniRule"/>
</dbReference>
<feature type="region of interest" description="Disordered" evidence="3">
    <location>
        <begin position="362"/>
        <end position="442"/>
    </location>
</feature>
<feature type="compositionally biased region" description="Low complexity" evidence="3">
    <location>
        <begin position="40"/>
        <end position="60"/>
    </location>
</feature>